<feature type="chain" id="PRO_5045432042" description="Alpha/beta hydrolase" evidence="1">
    <location>
        <begin position="33"/>
        <end position="109"/>
    </location>
</feature>
<dbReference type="Proteomes" id="UP001501710">
    <property type="component" value="Unassembled WGS sequence"/>
</dbReference>
<evidence type="ECO:0000313" key="2">
    <source>
        <dbReference type="EMBL" id="GAA4235154.1"/>
    </source>
</evidence>
<comment type="caution">
    <text evidence="2">The sequence shown here is derived from an EMBL/GenBank/DDBJ whole genome shotgun (WGS) entry which is preliminary data.</text>
</comment>
<proteinExistence type="predicted"/>
<dbReference type="RefSeq" id="WP_344899115.1">
    <property type="nucleotide sequence ID" value="NZ_BAABAS010000012.1"/>
</dbReference>
<keyword evidence="1" id="KW-0732">Signal</keyword>
<accession>A0ABP8C7L9</accession>
<protein>
    <recommendedName>
        <fullName evidence="4">Alpha/beta hydrolase</fullName>
    </recommendedName>
</protein>
<evidence type="ECO:0000313" key="3">
    <source>
        <dbReference type="Proteomes" id="UP001501710"/>
    </source>
</evidence>
<dbReference type="EMBL" id="BAABAS010000012">
    <property type="protein sequence ID" value="GAA4235154.1"/>
    <property type="molecule type" value="Genomic_DNA"/>
</dbReference>
<evidence type="ECO:0008006" key="4">
    <source>
        <dbReference type="Google" id="ProtNLM"/>
    </source>
</evidence>
<name>A0ABP8C7L9_9ACTN</name>
<feature type="signal peptide" evidence="1">
    <location>
        <begin position="1"/>
        <end position="32"/>
    </location>
</feature>
<sequence length="109" mass="11478">MLPRLGVAMKAGWVIAGLLLSAPLLGAPPARAAGGEGIEWRPCPDEETVQCGQLDVPVDWSRPRGRRFGLAVARRPATEPKQRIGSLFVNPGSLSVDGAHTAARYALPG</sequence>
<reference evidence="3" key="1">
    <citation type="journal article" date="2019" name="Int. J. Syst. Evol. Microbiol.">
        <title>The Global Catalogue of Microorganisms (GCM) 10K type strain sequencing project: providing services to taxonomists for standard genome sequencing and annotation.</title>
        <authorList>
            <consortium name="The Broad Institute Genomics Platform"/>
            <consortium name="The Broad Institute Genome Sequencing Center for Infectious Disease"/>
            <person name="Wu L."/>
            <person name="Ma J."/>
        </authorList>
    </citation>
    <scope>NUCLEOTIDE SEQUENCE [LARGE SCALE GENOMIC DNA]</scope>
    <source>
        <strain evidence="3">JCM 17440</strain>
    </source>
</reference>
<keyword evidence="3" id="KW-1185">Reference proteome</keyword>
<evidence type="ECO:0000256" key="1">
    <source>
        <dbReference type="SAM" id="SignalP"/>
    </source>
</evidence>
<gene>
    <name evidence="2" type="ORF">GCM10022254_41760</name>
</gene>
<organism evidence="2 3">
    <name type="scientific">Actinomadura meridiana</name>
    <dbReference type="NCBI Taxonomy" id="559626"/>
    <lineage>
        <taxon>Bacteria</taxon>
        <taxon>Bacillati</taxon>
        <taxon>Actinomycetota</taxon>
        <taxon>Actinomycetes</taxon>
        <taxon>Streptosporangiales</taxon>
        <taxon>Thermomonosporaceae</taxon>
        <taxon>Actinomadura</taxon>
    </lineage>
</organism>